<keyword evidence="6" id="KW-0175">Coiled coil</keyword>
<comment type="subcellular location">
    <subcellularLocation>
        <location evidence="1">Nucleus</location>
    </subcellularLocation>
</comment>
<dbReference type="Gene3D" id="3.30.1360.10">
    <property type="entry name" value="RNA polymerase, RBP11-like subunit"/>
    <property type="match status" value="1"/>
</dbReference>
<evidence type="ECO:0000256" key="3">
    <source>
        <dbReference type="ARBA" id="ARBA00023163"/>
    </source>
</evidence>
<organism evidence="8 9">
    <name type="scientific">Gossypium australe</name>
    <dbReference type="NCBI Taxonomy" id="47621"/>
    <lineage>
        <taxon>Eukaryota</taxon>
        <taxon>Viridiplantae</taxon>
        <taxon>Streptophyta</taxon>
        <taxon>Embryophyta</taxon>
        <taxon>Tracheophyta</taxon>
        <taxon>Spermatophyta</taxon>
        <taxon>Magnoliopsida</taxon>
        <taxon>eudicotyledons</taxon>
        <taxon>Gunneridae</taxon>
        <taxon>Pentapetalae</taxon>
        <taxon>rosids</taxon>
        <taxon>malvids</taxon>
        <taxon>Malvales</taxon>
        <taxon>Malvaceae</taxon>
        <taxon>Malvoideae</taxon>
        <taxon>Gossypium</taxon>
    </lineage>
</organism>
<feature type="domain" description="DNA-directed RNA polymerase RBP11-like dimerisation" evidence="7">
    <location>
        <begin position="30"/>
        <end position="103"/>
    </location>
</feature>
<dbReference type="PROSITE" id="PS01154">
    <property type="entry name" value="RNA_POL_L_13KD"/>
    <property type="match status" value="1"/>
</dbReference>
<dbReference type="Proteomes" id="UP000325315">
    <property type="component" value="Unassembled WGS sequence"/>
</dbReference>
<dbReference type="AlphaFoldDB" id="A0A5B6UAS6"/>
<evidence type="ECO:0000256" key="1">
    <source>
        <dbReference type="ARBA" id="ARBA00004123"/>
    </source>
</evidence>
<proteinExistence type="inferred from homology"/>
<dbReference type="InterPro" id="IPR022905">
    <property type="entry name" value="Rpo11-like"/>
</dbReference>
<name>A0A5B6UAS6_9ROSI</name>
<keyword evidence="4" id="KW-0539">Nucleus</keyword>
<dbReference type="GO" id="GO:0006366">
    <property type="term" value="P:transcription by RNA polymerase II"/>
    <property type="evidence" value="ECO:0007669"/>
    <property type="project" value="InterPro"/>
</dbReference>
<keyword evidence="9" id="KW-1185">Reference proteome</keyword>
<dbReference type="HAMAP" id="MF_00261">
    <property type="entry name" value="RNApol_arch_Rpo11"/>
    <property type="match status" value="1"/>
</dbReference>
<dbReference type="InterPro" id="IPR009025">
    <property type="entry name" value="RBP11-like_dimer"/>
</dbReference>
<evidence type="ECO:0000313" key="9">
    <source>
        <dbReference type="Proteomes" id="UP000325315"/>
    </source>
</evidence>
<dbReference type="PANTHER" id="PTHR13946:SF16">
    <property type="entry name" value="DNA-DIRECTED RNA POLYMERASE II SUBUNIT RPB11"/>
    <property type="match status" value="1"/>
</dbReference>
<keyword evidence="2 8" id="KW-0240">DNA-directed RNA polymerase</keyword>
<sequence length="243" mass="27572">MNAPDRYERFVVPEGTKKVSYERDTKIINAATFTIEREDHTIGNILRMQLHRDENVLFAGYKLPHPLQYKILVRIHTTSQSSPMQAYNQAINDLDKELDHLKNAFEVLHLNSVLVALPLQLTISDKSAMHVIEASVRIYCSEVCLRAVQETNLLRCCIIIFYQADSLVNVGSASIKNNVYAVKGASLLNTLAMLKSLSSKTKSLRSYAFLQTSDEWISRVESIIDLNLQKCVLQNGCEWILAR</sequence>
<dbReference type="GO" id="GO:0003899">
    <property type="term" value="F:DNA-directed RNA polymerase activity"/>
    <property type="evidence" value="ECO:0007669"/>
    <property type="project" value="InterPro"/>
</dbReference>
<evidence type="ECO:0000256" key="6">
    <source>
        <dbReference type="SAM" id="Coils"/>
    </source>
</evidence>
<dbReference type="EMBL" id="SMMG02000013">
    <property type="protein sequence ID" value="KAA3453242.1"/>
    <property type="molecule type" value="Genomic_DNA"/>
</dbReference>
<comment type="caution">
    <text evidence="8">The sequence shown here is derived from an EMBL/GenBank/DDBJ whole genome shotgun (WGS) entry which is preliminary data.</text>
</comment>
<dbReference type="PANTHER" id="PTHR13946">
    <property type="entry name" value="DNA-DIRECTED RNA POLYMERASE I,II,III"/>
    <property type="match status" value="1"/>
</dbReference>
<dbReference type="InterPro" id="IPR037685">
    <property type="entry name" value="RBP11"/>
</dbReference>
<dbReference type="GO" id="GO:0005665">
    <property type="term" value="C:RNA polymerase II, core complex"/>
    <property type="evidence" value="ECO:0007669"/>
    <property type="project" value="InterPro"/>
</dbReference>
<evidence type="ECO:0000313" key="8">
    <source>
        <dbReference type="EMBL" id="KAA3453242.1"/>
    </source>
</evidence>
<dbReference type="CDD" id="cd06926">
    <property type="entry name" value="RNAP_II_RPB11"/>
    <property type="match status" value="1"/>
</dbReference>
<protein>
    <submittedName>
        <fullName evidence="8">DNA-directed RNA polymerases II, IV and V subunit 11</fullName>
    </submittedName>
</protein>
<gene>
    <name evidence="8" type="primary">polr2j</name>
    <name evidence="8" type="ORF">EPI10_009301</name>
</gene>
<dbReference type="Pfam" id="PF13656">
    <property type="entry name" value="RNA_pol_L_2"/>
    <property type="match status" value="1"/>
</dbReference>
<comment type="similarity">
    <text evidence="5">Belongs to the archaeal Rpo11/eukaryotic RPB11/RPC19 RNA polymerase subunit family.</text>
</comment>
<dbReference type="GO" id="GO:0046983">
    <property type="term" value="F:protein dimerization activity"/>
    <property type="evidence" value="ECO:0007669"/>
    <property type="project" value="InterPro"/>
</dbReference>
<dbReference type="GO" id="GO:0003677">
    <property type="term" value="F:DNA binding"/>
    <property type="evidence" value="ECO:0007669"/>
    <property type="project" value="InterPro"/>
</dbReference>
<keyword evidence="3" id="KW-0804">Transcription</keyword>
<dbReference type="OrthoDB" id="10248581at2759"/>
<dbReference type="FunFam" id="3.30.1360.10:FF:000007">
    <property type="entry name" value="DNA-directed RNA polymerase II subunit RPB11-like protein"/>
    <property type="match status" value="1"/>
</dbReference>
<evidence type="ECO:0000259" key="7">
    <source>
        <dbReference type="Pfam" id="PF13656"/>
    </source>
</evidence>
<dbReference type="SUPFAM" id="SSF55257">
    <property type="entry name" value="RBP11-like subunits of RNA polymerase"/>
    <property type="match status" value="1"/>
</dbReference>
<feature type="coiled-coil region" evidence="6">
    <location>
        <begin position="84"/>
        <end position="111"/>
    </location>
</feature>
<reference evidence="9" key="1">
    <citation type="journal article" date="2019" name="Plant Biotechnol. J.">
        <title>Genome sequencing of the Australian wild diploid species Gossypium australe highlights disease resistance and delayed gland morphogenesis.</title>
        <authorList>
            <person name="Cai Y."/>
            <person name="Cai X."/>
            <person name="Wang Q."/>
            <person name="Wang P."/>
            <person name="Zhang Y."/>
            <person name="Cai C."/>
            <person name="Xu Y."/>
            <person name="Wang K."/>
            <person name="Zhou Z."/>
            <person name="Wang C."/>
            <person name="Geng S."/>
            <person name="Li B."/>
            <person name="Dong Q."/>
            <person name="Hou Y."/>
            <person name="Wang H."/>
            <person name="Ai P."/>
            <person name="Liu Z."/>
            <person name="Yi F."/>
            <person name="Sun M."/>
            <person name="An G."/>
            <person name="Cheng J."/>
            <person name="Zhang Y."/>
            <person name="Shi Q."/>
            <person name="Xie Y."/>
            <person name="Shi X."/>
            <person name="Chang Y."/>
            <person name="Huang F."/>
            <person name="Chen Y."/>
            <person name="Hong S."/>
            <person name="Mi L."/>
            <person name="Sun Q."/>
            <person name="Zhang L."/>
            <person name="Zhou B."/>
            <person name="Peng R."/>
            <person name="Zhang X."/>
            <person name="Liu F."/>
        </authorList>
    </citation>
    <scope>NUCLEOTIDE SEQUENCE [LARGE SCALE GENOMIC DNA]</scope>
    <source>
        <strain evidence="9">cv. PA1801</strain>
    </source>
</reference>
<evidence type="ECO:0000256" key="5">
    <source>
        <dbReference type="ARBA" id="ARBA00025751"/>
    </source>
</evidence>
<accession>A0A5B6UAS6</accession>
<evidence type="ECO:0000256" key="4">
    <source>
        <dbReference type="ARBA" id="ARBA00023242"/>
    </source>
</evidence>
<evidence type="ECO:0000256" key="2">
    <source>
        <dbReference type="ARBA" id="ARBA00022478"/>
    </source>
</evidence>
<dbReference type="InterPro" id="IPR036603">
    <property type="entry name" value="RBP11-like"/>
</dbReference>
<dbReference type="InterPro" id="IPR008193">
    <property type="entry name" value="RNA_pol_Rpb11_13-16kDa_CS"/>
</dbReference>